<dbReference type="EMBL" id="CP053832">
    <property type="protein sequence ID" value="QKF84527.1"/>
    <property type="molecule type" value="Genomic_DNA"/>
</dbReference>
<proteinExistence type="predicted"/>
<keyword evidence="1" id="KW-0040">ANK repeat</keyword>
<dbReference type="PROSITE" id="PS50297">
    <property type="entry name" value="ANK_REP_REGION"/>
    <property type="match status" value="1"/>
</dbReference>
<dbReference type="SMART" id="SM00248">
    <property type="entry name" value="ANK"/>
    <property type="match status" value="2"/>
</dbReference>
<dbReference type="InterPro" id="IPR002110">
    <property type="entry name" value="Ankyrin_rpt"/>
</dbReference>
<keyword evidence="2" id="KW-1133">Transmembrane helix</keyword>
<evidence type="ECO:0000313" key="4">
    <source>
        <dbReference type="Proteomes" id="UP000509722"/>
    </source>
</evidence>
<dbReference type="AlphaFoldDB" id="A0AAE7EAC3"/>
<protein>
    <submittedName>
        <fullName evidence="3">Ankyrin domain-containing protein</fullName>
    </submittedName>
</protein>
<gene>
    <name evidence="3" type="ORF">CURT_1047</name>
</gene>
<keyword evidence="2" id="KW-0812">Transmembrane</keyword>
<dbReference type="Gene3D" id="1.25.40.20">
    <property type="entry name" value="Ankyrin repeat-containing domain"/>
    <property type="match status" value="1"/>
</dbReference>
<feature type="repeat" description="ANK" evidence="1">
    <location>
        <begin position="108"/>
        <end position="140"/>
    </location>
</feature>
<dbReference type="InterPro" id="IPR036770">
    <property type="entry name" value="Ankyrin_rpt-contain_sf"/>
</dbReference>
<accession>A0AAE7EAC3</accession>
<keyword evidence="2" id="KW-0472">Membrane</keyword>
<evidence type="ECO:0000256" key="1">
    <source>
        <dbReference type="PROSITE-ProRule" id="PRU00023"/>
    </source>
</evidence>
<reference evidence="3 4" key="1">
    <citation type="submission" date="2020-05" db="EMBL/GenBank/DDBJ databases">
        <title>Complete genome sequencing of Campylobacter and Arcobacter type strains.</title>
        <authorList>
            <person name="Miller W.G."/>
            <person name="Yee E."/>
        </authorList>
    </citation>
    <scope>NUCLEOTIDE SEQUENCE [LARGE SCALE GENOMIC DNA]</scope>
    <source>
        <strain evidence="3 4">LMG 6451</strain>
    </source>
</reference>
<dbReference type="Proteomes" id="UP000509722">
    <property type="component" value="Chromosome"/>
</dbReference>
<dbReference type="SUPFAM" id="SSF48403">
    <property type="entry name" value="Ankyrin repeat"/>
    <property type="match status" value="1"/>
</dbReference>
<evidence type="ECO:0000313" key="3">
    <source>
        <dbReference type="EMBL" id="QKF84527.1"/>
    </source>
</evidence>
<sequence>MKNKFLNSFIIITLILVAFIVYNKFKLSGNSHFTVTADTVIKPGSEISKYVTQEEVDSFSFRYSDIHCDEETNSTLIPLRKALMDKDTNKVLNFIKDNNLSADVTMLDKRTPLMYSSFYNDTNTTKELIKLGADVHKKDRYELNALAYAISINSAQVVKFLLDNGMKMDEIKEIQYYYPQKKFYRTISQIVIDSNYLDVKYKDYILEENCDNSGISRSAFEIMDYLTTFNLYNTARVILESGYKPYTYRGKGESVIASNSIQDIFTKEDVETGEINPYDYTVYKNLEYIPNFEPMLDLLLEHNVSGQPGKEFLKSEYEKCYKDKKSDELFYEYYEINKKKFDEDDIKVGKTPEKENQFFPLQKYMWLRHYYIYCKDENSTFNNTKEYIDWKNANNLLKAVSPKLENNNPKIIFKNTSQDEVMNCYRKLVEPSSSKINLNDNCLNLKF</sequence>
<feature type="transmembrane region" description="Helical" evidence="2">
    <location>
        <begin position="5"/>
        <end position="22"/>
    </location>
</feature>
<dbReference type="GeneID" id="77175949"/>
<evidence type="ECO:0000256" key="2">
    <source>
        <dbReference type="SAM" id="Phobius"/>
    </source>
</evidence>
<dbReference type="PROSITE" id="PS50088">
    <property type="entry name" value="ANK_REPEAT"/>
    <property type="match status" value="1"/>
</dbReference>
<dbReference type="Pfam" id="PF12796">
    <property type="entry name" value="Ank_2"/>
    <property type="match status" value="1"/>
</dbReference>
<name>A0AAE7EAC3_9BACT</name>
<organism evidence="3 4">
    <name type="scientific">Campylobacter ureolyticus</name>
    <dbReference type="NCBI Taxonomy" id="827"/>
    <lineage>
        <taxon>Bacteria</taxon>
        <taxon>Pseudomonadati</taxon>
        <taxon>Campylobacterota</taxon>
        <taxon>Epsilonproteobacteria</taxon>
        <taxon>Campylobacterales</taxon>
        <taxon>Campylobacteraceae</taxon>
        <taxon>Campylobacter</taxon>
    </lineage>
</organism>
<dbReference type="RefSeq" id="WP_115651851.1">
    <property type="nucleotide sequence ID" value="NZ_CP053832.1"/>
</dbReference>